<evidence type="ECO:0000313" key="1">
    <source>
        <dbReference type="EMBL" id="MCE7009879.1"/>
    </source>
</evidence>
<comment type="caution">
    <text evidence="1">The sequence shown here is derived from an EMBL/GenBank/DDBJ whole genome shotgun (WGS) entry which is preliminary data.</text>
</comment>
<dbReference type="EMBL" id="JAJVCN010000004">
    <property type="protein sequence ID" value="MCE7009879.1"/>
    <property type="molecule type" value="Genomic_DNA"/>
</dbReference>
<name>A0ABS8ZQM3_9PSEU</name>
<evidence type="ECO:0000313" key="2">
    <source>
        <dbReference type="Proteomes" id="UP001521150"/>
    </source>
</evidence>
<organism evidence="1 2">
    <name type="scientific">Kibdelosporangium philippinense</name>
    <dbReference type="NCBI Taxonomy" id="211113"/>
    <lineage>
        <taxon>Bacteria</taxon>
        <taxon>Bacillati</taxon>
        <taxon>Actinomycetota</taxon>
        <taxon>Actinomycetes</taxon>
        <taxon>Pseudonocardiales</taxon>
        <taxon>Pseudonocardiaceae</taxon>
        <taxon>Kibdelosporangium</taxon>
    </lineage>
</organism>
<accession>A0ABS8ZQM3</accession>
<protein>
    <submittedName>
        <fullName evidence="1">Uncharacterized protein</fullName>
    </submittedName>
</protein>
<sequence>MKAEQSAMNLYLATMARKALAGTNVDVHEFLRVGPGTATRRPRDVSHVSAVVR</sequence>
<proteinExistence type="predicted"/>
<dbReference type="Proteomes" id="UP001521150">
    <property type="component" value="Unassembled WGS sequence"/>
</dbReference>
<keyword evidence="2" id="KW-1185">Reference proteome</keyword>
<gene>
    <name evidence="1" type="ORF">LWC34_44805</name>
</gene>
<reference evidence="1 2" key="1">
    <citation type="submission" date="2021-12" db="EMBL/GenBank/DDBJ databases">
        <title>Genome sequence of Kibdelosporangium philippinense ATCC 49844.</title>
        <authorList>
            <person name="Fedorov E.A."/>
            <person name="Omeragic M."/>
            <person name="Shalygina K.F."/>
            <person name="Maclea K.S."/>
        </authorList>
    </citation>
    <scope>NUCLEOTIDE SEQUENCE [LARGE SCALE GENOMIC DNA]</scope>
    <source>
        <strain evidence="1 2">ATCC 49844</strain>
    </source>
</reference>
<dbReference type="RefSeq" id="WP_233731383.1">
    <property type="nucleotide sequence ID" value="NZ_JAJVCN010000004.1"/>
</dbReference>